<dbReference type="EMBL" id="JACBZH010000001">
    <property type="protein sequence ID" value="NYH93082.1"/>
    <property type="molecule type" value="Genomic_DNA"/>
</dbReference>
<dbReference type="RefSeq" id="WP_202889493.1">
    <property type="nucleotide sequence ID" value="NZ_BAAARR010000031.1"/>
</dbReference>
<reference evidence="3 4" key="1">
    <citation type="submission" date="2020-07" db="EMBL/GenBank/DDBJ databases">
        <title>Sequencing the genomes of 1000 actinobacteria strains.</title>
        <authorList>
            <person name="Klenk H.-P."/>
        </authorList>
    </citation>
    <scope>NUCLEOTIDE SEQUENCE [LARGE SCALE GENOMIC DNA]</scope>
    <source>
        <strain evidence="3 4">DSM 18448</strain>
    </source>
</reference>
<dbReference type="AlphaFoldDB" id="A0A852ZNF7"/>
<proteinExistence type="predicted"/>
<dbReference type="InterPro" id="IPR018966">
    <property type="entry name" value="VTC_domain"/>
</dbReference>
<gene>
    <name evidence="3" type="ORF">F4554_005720</name>
</gene>
<evidence type="ECO:0000256" key="1">
    <source>
        <dbReference type="SAM" id="MobiDB-lite"/>
    </source>
</evidence>
<feature type="domain" description="VTC" evidence="2">
    <location>
        <begin position="40"/>
        <end position="245"/>
    </location>
</feature>
<evidence type="ECO:0000259" key="2">
    <source>
        <dbReference type="Pfam" id="PF09359"/>
    </source>
</evidence>
<protein>
    <recommendedName>
        <fullName evidence="2">VTC domain-containing protein</fullName>
    </recommendedName>
</protein>
<dbReference type="CDD" id="cd07750">
    <property type="entry name" value="PolyPPase_VTC_like"/>
    <property type="match status" value="1"/>
</dbReference>
<dbReference type="Pfam" id="PF09359">
    <property type="entry name" value="VTC"/>
    <property type="match status" value="1"/>
</dbReference>
<dbReference type="InterPro" id="IPR042267">
    <property type="entry name" value="VTC_sf"/>
</dbReference>
<accession>A0A852ZNF7</accession>
<evidence type="ECO:0000313" key="3">
    <source>
        <dbReference type="EMBL" id="NYH93082.1"/>
    </source>
</evidence>
<keyword evidence="4" id="KW-1185">Reference proteome</keyword>
<sequence length="295" mass="33368">MTPHPAELPTRTSALVADALAPLTAVDLPTVLEQAELQSRVDRKYLVPTQTFTELLTRLGERYSVLEIDDRRLFQYESVYFDTPQLHLYRQHLQGRRLRYKVRTRTYVDSDICMLEVKLKGRRSQTIKTRFPHATEHRAVLTDQGHRLLDDLLHTEYGISAPALAPVVTTRYLRGTLVDLEEGNRFTCDLDLVCEHHGRTAGGLTDQILVESKTVGGRSAADRILRELGVRPVSISKYCVALALLNPTVVTNPWNRVLRHHFDWRPKSHLREWDVADPGAGQSDAGVRIGPLPAA</sequence>
<comment type="caution">
    <text evidence="3">The sequence shown here is derived from an EMBL/GenBank/DDBJ whole genome shotgun (WGS) entry which is preliminary data.</text>
</comment>
<dbReference type="SUPFAM" id="SSF55154">
    <property type="entry name" value="CYTH-like phosphatases"/>
    <property type="match status" value="1"/>
</dbReference>
<feature type="region of interest" description="Disordered" evidence="1">
    <location>
        <begin position="276"/>
        <end position="295"/>
    </location>
</feature>
<dbReference type="Proteomes" id="UP000579605">
    <property type="component" value="Unassembled WGS sequence"/>
</dbReference>
<name>A0A852ZNF7_9ACTN</name>
<evidence type="ECO:0000313" key="4">
    <source>
        <dbReference type="Proteomes" id="UP000579605"/>
    </source>
</evidence>
<organism evidence="3 4">
    <name type="scientific">Actinopolymorpha rutila</name>
    <dbReference type="NCBI Taxonomy" id="446787"/>
    <lineage>
        <taxon>Bacteria</taxon>
        <taxon>Bacillati</taxon>
        <taxon>Actinomycetota</taxon>
        <taxon>Actinomycetes</taxon>
        <taxon>Propionibacteriales</taxon>
        <taxon>Actinopolymorphaceae</taxon>
        <taxon>Actinopolymorpha</taxon>
    </lineage>
</organism>
<dbReference type="InterPro" id="IPR033469">
    <property type="entry name" value="CYTH-like_dom_sf"/>
</dbReference>
<dbReference type="GO" id="GO:0006799">
    <property type="term" value="P:polyphosphate biosynthetic process"/>
    <property type="evidence" value="ECO:0007669"/>
    <property type="project" value="UniProtKB-ARBA"/>
</dbReference>
<dbReference type="Gene3D" id="3.20.100.30">
    <property type="entry name" value="VTC, catalytic tunnel domain"/>
    <property type="match status" value="1"/>
</dbReference>